<evidence type="ECO:0000313" key="2">
    <source>
        <dbReference type="Proteomes" id="UP000230084"/>
    </source>
</evidence>
<dbReference type="EMBL" id="PCYM01000001">
    <property type="protein sequence ID" value="PIR47943.1"/>
    <property type="molecule type" value="Genomic_DNA"/>
</dbReference>
<sequence>MPPTSVIRIWDGNGRQLMLCMDKPGEVSLARDFRSDCIDPLTVQGRLTAQLGMLAYGPEQHGTRKFFKDAAGQWTAFRDTFKLPDDGTLNDWYKNVHRIILEFVRGEIDLLGLFAQLKALGEVIGLTMKLEVHDLR</sequence>
<dbReference type="Proteomes" id="UP000230084">
    <property type="component" value="Unassembled WGS sequence"/>
</dbReference>
<organism evidence="1 2">
    <name type="scientific">Candidatus Uhrbacteria bacterium CG10_big_fil_rev_8_21_14_0_10_50_16</name>
    <dbReference type="NCBI Taxonomy" id="1975039"/>
    <lineage>
        <taxon>Bacteria</taxon>
        <taxon>Candidatus Uhriibacteriota</taxon>
    </lineage>
</organism>
<dbReference type="AlphaFoldDB" id="A0A2H0RN57"/>
<evidence type="ECO:0000313" key="1">
    <source>
        <dbReference type="EMBL" id="PIR47943.1"/>
    </source>
</evidence>
<gene>
    <name evidence="1" type="ORF">COV06_00895</name>
</gene>
<protein>
    <submittedName>
        <fullName evidence="1">Uncharacterized protein</fullName>
    </submittedName>
</protein>
<proteinExistence type="predicted"/>
<reference evidence="1 2" key="1">
    <citation type="submission" date="2017-09" db="EMBL/GenBank/DDBJ databases">
        <title>Depth-based differentiation of microbial function through sediment-hosted aquifers and enrichment of novel symbionts in the deep terrestrial subsurface.</title>
        <authorList>
            <person name="Probst A.J."/>
            <person name="Ladd B."/>
            <person name="Jarett J.K."/>
            <person name="Geller-Mcgrath D.E."/>
            <person name="Sieber C.M."/>
            <person name="Emerson J.B."/>
            <person name="Anantharaman K."/>
            <person name="Thomas B.C."/>
            <person name="Malmstrom R."/>
            <person name="Stieglmeier M."/>
            <person name="Klingl A."/>
            <person name="Woyke T."/>
            <person name="Ryan C.M."/>
            <person name="Banfield J.F."/>
        </authorList>
    </citation>
    <scope>NUCLEOTIDE SEQUENCE [LARGE SCALE GENOMIC DNA]</scope>
    <source>
        <strain evidence="1">CG10_big_fil_rev_8_21_14_0_10_50_16</strain>
    </source>
</reference>
<accession>A0A2H0RN57</accession>
<comment type="caution">
    <text evidence="1">The sequence shown here is derived from an EMBL/GenBank/DDBJ whole genome shotgun (WGS) entry which is preliminary data.</text>
</comment>
<name>A0A2H0RN57_9BACT</name>